<protein>
    <recommendedName>
        <fullName evidence="9">DEAD/DEAH box helicase</fullName>
    </recommendedName>
</protein>
<dbReference type="KEGG" id="kst:KSMBR1_3729"/>
<evidence type="ECO:0000313" key="7">
    <source>
        <dbReference type="EMBL" id="SOH06202.1"/>
    </source>
</evidence>
<dbReference type="InterPro" id="IPR001650">
    <property type="entry name" value="Helicase_C-like"/>
</dbReference>
<evidence type="ECO:0000256" key="2">
    <source>
        <dbReference type="ARBA" id="ARBA00022801"/>
    </source>
</evidence>
<dbReference type="SMART" id="SM00490">
    <property type="entry name" value="HELICc"/>
    <property type="match status" value="1"/>
</dbReference>
<dbReference type="GO" id="GO:0016787">
    <property type="term" value="F:hydrolase activity"/>
    <property type="evidence" value="ECO:0007669"/>
    <property type="project" value="UniProtKB-KW"/>
</dbReference>
<dbReference type="PROSITE" id="PS51194">
    <property type="entry name" value="HELICASE_CTER"/>
    <property type="match status" value="1"/>
</dbReference>
<feature type="domain" description="Helicase ATP-binding" evidence="5">
    <location>
        <begin position="49"/>
        <end position="215"/>
    </location>
</feature>
<dbReference type="EMBL" id="LT934425">
    <property type="protein sequence ID" value="SOH06202.1"/>
    <property type="molecule type" value="Genomic_DNA"/>
</dbReference>
<dbReference type="PANTHER" id="PTHR10799">
    <property type="entry name" value="SNF2/RAD54 HELICASE FAMILY"/>
    <property type="match status" value="1"/>
</dbReference>
<keyword evidence="1" id="KW-0547">Nucleotide-binding</keyword>
<dbReference type="Proteomes" id="UP000221734">
    <property type="component" value="Chromosome Kuenenia_stuttgartiensis_MBR1"/>
</dbReference>
<dbReference type="AlphaFoldDB" id="A0A2C9CKF2"/>
<organism evidence="7 8">
    <name type="scientific">Kuenenia stuttgartiensis</name>
    <dbReference type="NCBI Taxonomy" id="174633"/>
    <lineage>
        <taxon>Bacteria</taxon>
        <taxon>Pseudomonadati</taxon>
        <taxon>Planctomycetota</taxon>
        <taxon>Candidatus Brocadiia</taxon>
        <taxon>Candidatus Brocadiales</taxon>
        <taxon>Candidatus Brocadiaceae</taxon>
        <taxon>Candidatus Kuenenia</taxon>
    </lineage>
</organism>
<feature type="domain" description="Helicase C-terminal" evidence="6">
    <location>
        <begin position="416"/>
        <end position="595"/>
    </location>
</feature>
<evidence type="ECO:0008006" key="9">
    <source>
        <dbReference type="Google" id="ProtNLM"/>
    </source>
</evidence>
<keyword evidence="3" id="KW-0347">Helicase</keyword>
<keyword evidence="4" id="KW-0067">ATP-binding</keyword>
<dbReference type="InterPro" id="IPR014001">
    <property type="entry name" value="Helicase_ATP-bd"/>
</dbReference>
<evidence type="ECO:0000256" key="4">
    <source>
        <dbReference type="ARBA" id="ARBA00022840"/>
    </source>
</evidence>
<evidence type="ECO:0000313" key="8">
    <source>
        <dbReference type="Proteomes" id="UP000221734"/>
    </source>
</evidence>
<dbReference type="InterPro" id="IPR000330">
    <property type="entry name" value="SNF2_N"/>
</dbReference>
<dbReference type="RefSeq" id="WP_099326676.1">
    <property type="nucleotide sequence ID" value="NZ_LT934425.1"/>
</dbReference>
<dbReference type="Pfam" id="PF00271">
    <property type="entry name" value="Helicase_C"/>
    <property type="match status" value="1"/>
</dbReference>
<evidence type="ECO:0000256" key="1">
    <source>
        <dbReference type="ARBA" id="ARBA00022741"/>
    </source>
</evidence>
<dbReference type="SUPFAM" id="SSF52540">
    <property type="entry name" value="P-loop containing nucleoside triphosphate hydrolases"/>
    <property type="match status" value="2"/>
</dbReference>
<dbReference type="CDD" id="cd18011">
    <property type="entry name" value="DEXDc_RapA"/>
    <property type="match status" value="1"/>
</dbReference>
<gene>
    <name evidence="7" type="primary">snf2</name>
    <name evidence="7" type="ORF">KSMBR1_3729</name>
</gene>
<reference evidence="8" key="1">
    <citation type="submission" date="2017-10" db="EMBL/GenBank/DDBJ databases">
        <authorList>
            <person name="Frank J."/>
        </authorList>
    </citation>
    <scope>NUCLEOTIDE SEQUENCE [LARGE SCALE GENOMIC DNA]</scope>
</reference>
<proteinExistence type="predicted"/>
<name>A0A2C9CKF2_KUEST</name>
<dbReference type="InterPro" id="IPR049730">
    <property type="entry name" value="SNF2/RAD54-like_C"/>
</dbReference>
<evidence type="ECO:0000259" key="5">
    <source>
        <dbReference type="PROSITE" id="PS51192"/>
    </source>
</evidence>
<dbReference type="Gene3D" id="3.40.50.300">
    <property type="entry name" value="P-loop containing nucleotide triphosphate hydrolases"/>
    <property type="match status" value="1"/>
</dbReference>
<dbReference type="GO" id="GO:0005524">
    <property type="term" value="F:ATP binding"/>
    <property type="evidence" value="ECO:0007669"/>
    <property type="project" value="UniProtKB-KW"/>
</dbReference>
<evidence type="ECO:0000259" key="6">
    <source>
        <dbReference type="PROSITE" id="PS51194"/>
    </source>
</evidence>
<dbReference type="Gene3D" id="3.40.50.10810">
    <property type="entry name" value="Tandem AAA-ATPase domain"/>
    <property type="match status" value="1"/>
</dbReference>
<dbReference type="InterPro" id="IPR038718">
    <property type="entry name" value="SNF2-like_sf"/>
</dbReference>
<evidence type="ECO:0000256" key="3">
    <source>
        <dbReference type="ARBA" id="ARBA00022806"/>
    </source>
</evidence>
<keyword evidence="2" id="KW-0378">Hydrolase</keyword>
<dbReference type="Pfam" id="PF00176">
    <property type="entry name" value="SNF2-rel_dom"/>
    <property type="match status" value="1"/>
</dbReference>
<dbReference type="InterPro" id="IPR027417">
    <property type="entry name" value="P-loop_NTPase"/>
</dbReference>
<sequence length="964" mass="111426">MQITPYHAKYFAFELTKRSSSDSLQKLASSLLDAQVDLNPHQVEAALFAFHSPLSKGAILADEVGLGKTIEAGLVISQKWAERKRKILVIVPSNLRKQWNQELLDKFYLSSLILETPSFNQEIKKGNLNPFNQNEIIICSYHFARAKDVYIKNIPWDLVVIDEAHRLRNVYKPSNKIATAVKNAVAHAPKMLLTATPLQNSLLELYGLVSIIDDYTFGDLKSYKNQFARLANENDFHNLKERLKPICIRTLRRQVLEYVKYTNRMAITQEFVPSPDEQRLYDLVSAYLQRENLFALPPGQRQLMTLILRKLLASSTFAISGTLDALAIKLENIVTTKGRQEDIEQIVSQDFESYDEIKDEWEDAEEENQPVTETKEELYTPEEIKNIKKEINDLKGFQYLARSITRNSKGEVLLTALKKGFAEIERLGGNKKAIIFTESTRTQEYLNSILENTEHKDRIVLFNGSNNDQKSKEIYKKWIERHLGTDRITGSKSADKRAAIVDYFRDEAVILIATEAAAEGINLQFCSLVVNYDLPWNPQRIEQRIGRCHRYGQKFDVVVVNFLNKSNAADQRVYQLLKEKFKLFDGIFGASDEVLGSIESGVNFEKRIAQIYQHCRTSGEIQSLFDQLQKELEEQIEDRMKDARNNLLENFDEEVHEKLRVNLQESKEYLSKYEYWLWEITKHYLEPYADFAIDEHSFILRENPFVDEKIHPGPYKLGKNIDDVNIYRVGHPLAQRIIEKTKSLSLVVQELAFNYSDSIKKINILESLIAKSGWLSVINLTINSFETEDQILLCSVTDEGTELDIEQCKRLFSLPASKSPLLGGDSGVGSHVKNLINQIAQKQQAEILQMNAVRNAGFFDTEMEKLDRWAEDVKSSMEIELKELDKEIKCRKTEAKKILNLEEKVTAHRQIKEMEKKRNTMRLNLYQTQDDVDNRKERLIDEIEARLKQKIEKAELFTVRWKLI</sequence>
<dbReference type="SMART" id="SM00487">
    <property type="entry name" value="DEXDc"/>
    <property type="match status" value="1"/>
</dbReference>
<dbReference type="CDD" id="cd18793">
    <property type="entry name" value="SF2_C_SNF"/>
    <property type="match status" value="1"/>
</dbReference>
<dbReference type="PROSITE" id="PS51192">
    <property type="entry name" value="HELICASE_ATP_BIND_1"/>
    <property type="match status" value="1"/>
</dbReference>
<dbReference type="GO" id="GO:0004386">
    <property type="term" value="F:helicase activity"/>
    <property type="evidence" value="ECO:0007669"/>
    <property type="project" value="UniProtKB-KW"/>
</dbReference>
<dbReference type="OrthoDB" id="9814088at2"/>
<keyword evidence="8" id="KW-1185">Reference proteome</keyword>
<dbReference type="InterPro" id="IPR057342">
    <property type="entry name" value="DEXDc_RapA"/>
</dbReference>
<accession>A0A2C9CKF2</accession>